<dbReference type="Proteomes" id="UP000266305">
    <property type="component" value="Unassembled WGS sequence"/>
</dbReference>
<dbReference type="RefSeq" id="WP_119001443.1">
    <property type="nucleotide sequence ID" value="NZ_QWGP01000042.1"/>
</dbReference>
<proteinExistence type="predicted"/>
<protein>
    <submittedName>
        <fullName evidence="1">Uncharacterized protein</fullName>
    </submittedName>
</protein>
<dbReference type="EMBL" id="QWGP01000042">
    <property type="protein sequence ID" value="RHZ90973.1"/>
    <property type="molecule type" value="Genomic_DNA"/>
</dbReference>
<evidence type="ECO:0000313" key="1">
    <source>
        <dbReference type="EMBL" id="RHZ90973.1"/>
    </source>
</evidence>
<name>A0AAX1UF49_CERSP</name>
<sequence length="98" mass="10116">MPTISCKEEARMTDGPDRDFWLPVSGFDPPRVAGLPLVPPGPPRFAGIEAGLVGTDPVEVSPPFDPPGGPGFLGVSILLELLRLIPSCAGTPAEGRAA</sequence>
<accession>A0AAX1UF49</accession>
<gene>
    <name evidence="1" type="ORF">D1114_21705</name>
</gene>
<evidence type="ECO:0000313" key="2">
    <source>
        <dbReference type="Proteomes" id="UP000266305"/>
    </source>
</evidence>
<organism evidence="1 2">
    <name type="scientific">Cereibacter sphaeroides</name>
    <name type="common">Rhodobacter sphaeroides</name>
    <dbReference type="NCBI Taxonomy" id="1063"/>
    <lineage>
        <taxon>Bacteria</taxon>
        <taxon>Pseudomonadati</taxon>
        <taxon>Pseudomonadota</taxon>
        <taxon>Alphaproteobacteria</taxon>
        <taxon>Rhodobacterales</taxon>
        <taxon>Paracoccaceae</taxon>
        <taxon>Cereibacter</taxon>
    </lineage>
</organism>
<comment type="caution">
    <text evidence="1">The sequence shown here is derived from an EMBL/GenBank/DDBJ whole genome shotgun (WGS) entry which is preliminary data.</text>
</comment>
<reference evidence="1 2" key="1">
    <citation type="submission" date="2018-08" db="EMBL/GenBank/DDBJ databases">
        <title>Draft genome sequence of Rhodobacter sphaeroides FY.</title>
        <authorList>
            <person name="Rayyan A."/>
            <person name="Meyer T.E."/>
            <person name="Kyndt J.A."/>
        </authorList>
    </citation>
    <scope>NUCLEOTIDE SEQUENCE [LARGE SCALE GENOMIC DNA]</scope>
    <source>
        <strain evidence="1 2">FY</strain>
    </source>
</reference>
<dbReference type="AlphaFoldDB" id="A0AAX1UF49"/>